<feature type="signal peptide" evidence="2">
    <location>
        <begin position="1"/>
        <end position="18"/>
    </location>
</feature>
<feature type="chain" id="PRO_5045493373" evidence="2">
    <location>
        <begin position="19"/>
        <end position="285"/>
    </location>
</feature>
<accession>A0ABV1GCB6</accession>
<comment type="caution">
    <text evidence="4">The sequence shown here is derived from an EMBL/GenBank/DDBJ whole genome shotgun (WGS) entry which is preliminary data.</text>
</comment>
<keyword evidence="5" id="KW-1185">Reference proteome</keyword>
<dbReference type="SUPFAM" id="SSF53850">
    <property type="entry name" value="Periplasmic binding protein-like II"/>
    <property type="match status" value="1"/>
</dbReference>
<feature type="domain" description="Solute-binding protein family 3/N-terminal" evidence="3">
    <location>
        <begin position="63"/>
        <end position="283"/>
    </location>
</feature>
<dbReference type="RefSeq" id="WP_349214758.1">
    <property type="nucleotide sequence ID" value="NZ_JBBMFA010000050.1"/>
</dbReference>
<evidence type="ECO:0000259" key="3">
    <source>
        <dbReference type="SMART" id="SM00062"/>
    </source>
</evidence>
<evidence type="ECO:0000256" key="1">
    <source>
        <dbReference type="ARBA" id="ARBA00022729"/>
    </source>
</evidence>
<proteinExistence type="predicted"/>
<dbReference type="Pfam" id="PF00497">
    <property type="entry name" value="SBP_bac_3"/>
    <property type="match status" value="1"/>
</dbReference>
<dbReference type="EMBL" id="JBBMFA010000050">
    <property type="protein sequence ID" value="MEQ2519353.1"/>
    <property type="molecule type" value="Genomic_DNA"/>
</dbReference>
<evidence type="ECO:0000313" key="4">
    <source>
        <dbReference type="EMBL" id="MEQ2519353.1"/>
    </source>
</evidence>
<sequence>MKKKFALVCAFLMVLALAGCGGADSSSASTAASTVSSALQAGAESQEGESATPTLDAIKEKGVFTLMTATGFPPFEYLGADGQPAGVDIDVGQMIADELGVEYEVLDMDFNLLVEALKSGKGDMIGAAMTVTPERAEQVDFTDTYATAGQVLLLPADSEITDVEQLKSGEYTVTVQATTTGDIYAQEELGLTDLLQFKNAVECASALANGKADAAVLDNVAAASLVKTYDGQLKMLEEMVTQEDYALAVAKGHEDLVELANQVIAENADAIAQSMTEHEAAASEN</sequence>
<keyword evidence="1 2" id="KW-0732">Signal</keyword>
<dbReference type="Gene3D" id="3.40.190.10">
    <property type="entry name" value="Periplasmic binding protein-like II"/>
    <property type="match status" value="2"/>
</dbReference>
<dbReference type="PANTHER" id="PTHR35936">
    <property type="entry name" value="MEMBRANE-BOUND LYTIC MUREIN TRANSGLYCOSYLASE F"/>
    <property type="match status" value="1"/>
</dbReference>
<dbReference type="PANTHER" id="PTHR35936:SF17">
    <property type="entry name" value="ARGININE-BINDING EXTRACELLULAR PROTEIN ARTP"/>
    <property type="match status" value="1"/>
</dbReference>
<dbReference type="InterPro" id="IPR001638">
    <property type="entry name" value="Solute-binding_3/MltF_N"/>
</dbReference>
<evidence type="ECO:0000313" key="5">
    <source>
        <dbReference type="Proteomes" id="UP001477672"/>
    </source>
</evidence>
<protein>
    <submittedName>
        <fullName evidence="4">ABC transporter substrate-binding protein</fullName>
    </submittedName>
</protein>
<evidence type="ECO:0000256" key="2">
    <source>
        <dbReference type="SAM" id="SignalP"/>
    </source>
</evidence>
<gene>
    <name evidence="4" type="ORF">WMO24_02710</name>
</gene>
<dbReference type="SMART" id="SM00062">
    <property type="entry name" value="PBPb"/>
    <property type="match status" value="1"/>
</dbReference>
<reference evidence="4 5" key="1">
    <citation type="submission" date="2024-03" db="EMBL/GenBank/DDBJ databases">
        <title>Human intestinal bacterial collection.</title>
        <authorList>
            <person name="Pauvert C."/>
            <person name="Hitch T.C.A."/>
            <person name="Clavel T."/>
        </authorList>
    </citation>
    <scope>NUCLEOTIDE SEQUENCE [LARGE SCALE GENOMIC DNA]</scope>
    <source>
        <strain evidence="4 5">CLA-JM-H11</strain>
    </source>
</reference>
<dbReference type="CDD" id="cd13530">
    <property type="entry name" value="PBP2_peptides_like"/>
    <property type="match status" value="1"/>
</dbReference>
<name>A0ABV1GCB6_9FIRM</name>
<dbReference type="PROSITE" id="PS51257">
    <property type="entry name" value="PROKAR_LIPOPROTEIN"/>
    <property type="match status" value="1"/>
</dbReference>
<dbReference type="Proteomes" id="UP001477672">
    <property type="component" value="Unassembled WGS sequence"/>
</dbReference>
<organism evidence="4 5">
    <name type="scientific">Ruthenibacterium intestinale</name>
    <dbReference type="NCBI Taxonomy" id="3133163"/>
    <lineage>
        <taxon>Bacteria</taxon>
        <taxon>Bacillati</taxon>
        <taxon>Bacillota</taxon>
        <taxon>Clostridia</taxon>
        <taxon>Eubacteriales</taxon>
        <taxon>Oscillospiraceae</taxon>
        <taxon>Ruthenibacterium</taxon>
    </lineage>
</organism>